<comment type="caution">
    <text evidence="2">The sequence shown here is derived from an EMBL/GenBank/DDBJ whole genome shotgun (WGS) entry which is preliminary data.</text>
</comment>
<feature type="chain" id="PRO_5023066482" description="PEP-CTERM protein-sorting domain-containing protein" evidence="1">
    <location>
        <begin position="28"/>
        <end position="289"/>
    </location>
</feature>
<keyword evidence="1" id="KW-0732">Signal</keyword>
<evidence type="ECO:0000313" key="3">
    <source>
        <dbReference type="Proteomes" id="UP000318437"/>
    </source>
</evidence>
<evidence type="ECO:0008006" key="4">
    <source>
        <dbReference type="Google" id="ProtNLM"/>
    </source>
</evidence>
<accession>A0A5C6CIP9</accession>
<reference evidence="2 3" key="1">
    <citation type="submission" date="2019-02" db="EMBL/GenBank/DDBJ databases">
        <title>Deep-cultivation of Planctomycetes and their phenomic and genomic characterization uncovers novel biology.</title>
        <authorList>
            <person name="Wiegand S."/>
            <person name="Jogler M."/>
            <person name="Boedeker C."/>
            <person name="Pinto D."/>
            <person name="Vollmers J."/>
            <person name="Rivas-Marin E."/>
            <person name="Kohn T."/>
            <person name="Peeters S.H."/>
            <person name="Heuer A."/>
            <person name="Rast P."/>
            <person name="Oberbeckmann S."/>
            <person name="Bunk B."/>
            <person name="Jeske O."/>
            <person name="Meyerdierks A."/>
            <person name="Storesund J.E."/>
            <person name="Kallscheuer N."/>
            <person name="Luecker S."/>
            <person name="Lage O.M."/>
            <person name="Pohl T."/>
            <person name="Merkel B.J."/>
            <person name="Hornburger P."/>
            <person name="Mueller R.-W."/>
            <person name="Bruemmer F."/>
            <person name="Labrenz M."/>
            <person name="Spormann A.M."/>
            <person name="Op Den Camp H."/>
            <person name="Overmann J."/>
            <person name="Amann R."/>
            <person name="Jetten M.S.M."/>
            <person name="Mascher T."/>
            <person name="Medema M.H."/>
            <person name="Devos D.P."/>
            <person name="Kaster A.-K."/>
            <person name="Ovreas L."/>
            <person name="Rohde M."/>
            <person name="Galperin M.Y."/>
            <person name="Jogler C."/>
        </authorList>
    </citation>
    <scope>NUCLEOTIDE SEQUENCE [LARGE SCALE GENOMIC DNA]</scope>
    <source>
        <strain evidence="2 3">Pla144</strain>
    </source>
</reference>
<protein>
    <recommendedName>
        <fullName evidence="4">PEP-CTERM protein-sorting domain-containing protein</fullName>
    </recommendedName>
</protein>
<feature type="signal peptide" evidence="1">
    <location>
        <begin position="1"/>
        <end position="27"/>
    </location>
</feature>
<sequence precursor="true">MITRWFGCVAVCFATLAILVSTQTVHAAPQAVSFVGQTIDQTNFQSLGFGQAGYYFAQFSASTPVTEKAPQDNMRFALPSWASMQFDISQSDRTFSGDAGYFSGDTMDPLDTMAPFGNPLVFGVYSKGGQPSWDTFTLPSGEQGLSGSLVDLNTRNNSNNSVNRISLGPGVPTSFLLRIVVDNTNGEHDSVARLNPRGASNVDPSVDVGVNLTGLTFNGTTDVYTFRYDNFTADDFIKIRFNSGVVGEAAGFAGIMFDVIPEPSTMAIVVAMLGSFLCFRGHRKLETES</sequence>
<evidence type="ECO:0000313" key="2">
    <source>
        <dbReference type="EMBL" id="TWU22629.1"/>
    </source>
</evidence>
<evidence type="ECO:0000256" key="1">
    <source>
        <dbReference type="SAM" id="SignalP"/>
    </source>
</evidence>
<dbReference type="AlphaFoldDB" id="A0A5C6CIP9"/>
<dbReference type="RefSeq" id="WP_146452392.1">
    <property type="nucleotide sequence ID" value="NZ_SJPS01000007.1"/>
</dbReference>
<name>A0A5C6CIP9_9BACT</name>
<dbReference type="Proteomes" id="UP000318437">
    <property type="component" value="Unassembled WGS sequence"/>
</dbReference>
<keyword evidence="3" id="KW-1185">Reference proteome</keyword>
<proteinExistence type="predicted"/>
<dbReference type="EMBL" id="SJPS01000007">
    <property type="protein sequence ID" value="TWU22629.1"/>
    <property type="molecule type" value="Genomic_DNA"/>
</dbReference>
<organism evidence="2 3">
    <name type="scientific">Bythopirellula polymerisocia</name>
    <dbReference type="NCBI Taxonomy" id="2528003"/>
    <lineage>
        <taxon>Bacteria</taxon>
        <taxon>Pseudomonadati</taxon>
        <taxon>Planctomycetota</taxon>
        <taxon>Planctomycetia</taxon>
        <taxon>Pirellulales</taxon>
        <taxon>Lacipirellulaceae</taxon>
        <taxon>Bythopirellula</taxon>
    </lineage>
</organism>
<gene>
    <name evidence="2" type="ORF">Pla144_40890</name>
</gene>